<keyword evidence="3" id="KW-1185">Reference proteome</keyword>
<evidence type="ECO:0000313" key="3">
    <source>
        <dbReference type="Proteomes" id="UP001341281"/>
    </source>
</evidence>
<feature type="region of interest" description="Disordered" evidence="1">
    <location>
        <begin position="161"/>
        <end position="191"/>
    </location>
</feature>
<gene>
    <name evidence="2" type="ORF">U9M48_031110</name>
</gene>
<reference evidence="2 3" key="1">
    <citation type="submission" date="2024-02" db="EMBL/GenBank/DDBJ databases">
        <title>High-quality chromosome-scale genome assembly of Pensacola bahiagrass (Paspalum notatum Flugge var. saurae).</title>
        <authorList>
            <person name="Vega J.M."/>
            <person name="Podio M."/>
            <person name="Orjuela J."/>
            <person name="Siena L.A."/>
            <person name="Pessino S.C."/>
            <person name="Combes M.C."/>
            <person name="Mariac C."/>
            <person name="Albertini E."/>
            <person name="Pupilli F."/>
            <person name="Ortiz J.P.A."/>
            <person name="Leblanc O."/>
        </authorList>
    </citation>
    <scope>NUCLEOTIDE SEQUENCE [LARGE SCALE GENOMIC DNA]</scope>
    <source>
        <strain evidence="2">R1</strain>
        <tissue evidence="2">Leaf</tissue>
    </source>
</reference>
<protein>
    <submittedName>
        <fullName evidence="2">Uncharacterized protein</fullName>
    </submittedName>
</protein>
<name>A0AAQ3U6R4_PASNO</name>
<evidence type="ECO:0000313" key="2">
    <source>
        <dbReference type="EMBL" id="WVZ84032.1"/>
    </source>
</evidence>
<proteinExistence type="predicted"/>
<dbReference type="AlphaFoldDB" id="A0AAQ3U6R4"/>
<accession>A0AAQ3U6R4</accession>
<evidence type="ECO:0000256" key="1">
    <source>
        <dbReference type="SAM" id="MobiDB-lite"/>
    </source>
</evidence>
<dbReference type="Proteomes" id="UP001341281">
    <property type="component" value="Chromosome 07"/>
</dbReference>
<sequence length="191" mass="21961">MYSASQVERATIFCFCDCQLMGHVSRKNTMPEVLVLPSKSSPMSLSLNPIRCRSLFFFLRGFKHANFLLLRPSDEQVIHIHPTMRIPSLERRKQKDNFARDRTLVLRQLQCASEHECCAGQQEILERECLPRAETAIHAIVTNVVRYDIEDEKLAPAKDGLMVHNSTSSPAKRPMGSTDCQRSRRTFRKTR</sequence>
<dbReference type="EMBL" id="CP144751">
    <property type="protein sequence ID" value="WVZ84032.1"/>
    <property type="molecule type" value="Genomic_DNA"/>
</dbReference>
<organism evidence="2 3">
    <name type="scientific">Paspalum notatum var. saurae</name>
    <dbReference type="NCBI Taxonomy" id="547442"/>
    <lineage>
        <taxon>Eukaryota</taxon>
        <taxon>Viridiplantae</taxon>
        <taxon>Streptophyta</taxon>
        <taxon>Embryophyta</taxon>
        <taxon>Tracheophyta</taxon>
        <taxon>Spermatophyta</taxon>
        <taxon>Magnoliopsida</taxon>
        <taxon>Liliopsida</taxon>
        <taxon>Poales</taxon>
        <taxon>Poaceae</taxon>
        <taxon>PACMAD clade</taxon>
        <taxon>Panicoideae</taxon>
        <taxon>Andropogonodae</taxon>
        <taxon>Paspaleae</taxon>
        <taxon>Paspalinae</taxon>
        <taxon>Paspalum</taxon>
    </lineage>
</organism>